<sequence>MVMGGGDAFCCDNGGIMCLGGVVGLFSDSGGRSFGQCAVENCICKWKIVCRWKVRTMCGGFVLLELRGRWFLTVVKQ</sequence>
<accession>A0ACC1AD92</accession>
<dbReference type="EMBL" id="CM047907">
    <property type="protein sequence ID" value="KAJ0084210.1"/>
    <property type="molecule type" value="Genomic_DNA"/>
</dbReference>
<proteinExistence type="predicted"/>
<evidence type="ECO:0000313" key="1">
    <source>
        <dbReference type="EMBL" id="KAJ0084210.1"/>
    </source>
</evidence>
<organism evidence="1 2">
    <name type="scientific">Pistacia atlantica</name>
    <dbReference type="NCBI Taxonomy" id="434234"/>
    <lineage>
        <taxon>Eukaryota</taxon>
        <taxon>Viridiplantae</taxon>
        <taxon>Streptophyta</taxon>
        <taxon>Embryophyta</taxon>
        <taxon>Tracheophyta</taxon>
        <taxon>Spermatophyta</taxon>
        <taxon>Magnoliopsida</taxon>
        <taxon>eudicotyledons</taxon>
        <taxon>Gunneridae</taxon>
        <taxon>Pentapetalae</taxon>
        <taxon>rosids</taxon>
        <taxon>malvids</taxon>
        <taxon>Sapindales</taxon>
        <taxon>Anacardiaceae</taxon>
        <taxon>Pistacia</taxon>
    </lineage>
</organism>
<keyword evidence="2" id="KW-1185">Reference proteome</keyword>
<gene>
    <name evidence="1" type="ORF">Patl1_29936</name>
</gene>
<dbReference type="Proteomes" id="UP001164250">
    <property type="component" value="Chromosome 11"/>
</dbReference>
<reference evidence="2" key="1">
    <citation type="journal article" date="2023" name="G3 (Bethesda)">
        <title>Genome assembly and association tests identify interacting loci associated with vigor, precocity, and sex in interspecific pistachio rootstocks.</title>
        <authorList>
            <person name="Palmer W."/>
            <person name="Jacygrad E."/>
            <person name="Sagayaradj S."/>
            <person name="Cavanaugh K."/>
            <person name="Han R."/>
            <person name="Bertier L."/>
            <person name="Beede B."/>
            <person name="Kafkas S."/>
            <person name="Golino D."/>
            <person name="Preece J."/>
            <person name="Michelmore R."/>
        </authorList>
    </citation>
    <scope>NUCLEOTIDE SEQUENCE [LARGE SCALE GENOMIC DNA]</scope>
</reference>
<protein>
    <submittedName>
        <fullName evidence="1">Uncharacterized protein</fullName>
    </submittedName>
</protein>
<comment type="caution">
    <text evidence="1">The sequence shown here is derived from an EMBL/GenBank/DDBJ whole genome shotgun (WGS) entry which is preliminary data.</text>
</comment>
<evidence type="ECO:0000313" key="2">
    <source>
        <dbReference type="Proteomes" id="UP001164250"/>
    </source>
</evidence>
<name>A0ACC1AD92_9ROSI</name>